<dbReference type="Pfam" id="PF00270">
    <property type="entry name" value="DEAD"/>
    <property type="match status" value="1"/>
</dbReference>
<dbReference type="GO" id="GO:0006310">
    <property type="term" value="P:DNA recombination"/>
    <property type="evidence" value="ECO:0007669"/>
    <property type="project" value="InterPro"/>
</dbReference>
<evidence type="ECO:0000256" key="7">
    <source>
        <dbReference type="ARBA" id="ARBA00023125"/>
    </source>
</evidence>
<evidence type="ECO:0000259" key="14">
    <source>
        <dbReference type="PROSITE" id="PS51192"/>
    </source>
</evidence>
<name>A0A368XXZ1_9BURK</name>
<dbReference type="GO" id="GO:0005737">
    <property type="term" value="C:cytoplasm"/>
    <property type="evidence" value="ECO:0007669"/>
    <property type="project" value="TreeGrafter"/>
</dbReference>
<dbReference type="Pfam" id="PF16124">
    <property type="entry name" value="RecQ_Zn_bind"/>
    <property type="match status" value="1"/>
</dbReference>
<dbReference type="CDD" id="cd17920">
    <property type="entry name" value="DEXHc_RecQ"/>
    <property type="match status" value="1"/>
</dbReference>
<keyword evidence="5 16" id="KW-0347">Helicase</keyword>
<dbReference type="InterPro" id="IPR027417">
    <property type="entry name" value="P-loop_NTPase"/>
</dbReference>
<proteinExistence type="inferred from homology"/>
<dbReference type="GO" id="GO:0005524">
    <property type="term" value="F:ATP binding"/>
    <property type="evidence" value="ECO:0007669"/>
    <property type="project" value="UniProtKB-KW"/>
</dbReference>
<evidence type="ECO:0000256" key="8">
    <source>
        <dbReference type="ARBA" id="ARBA00023235"/>
    </source>
</evidence>
<dbReference type="InterPro" id="IPR001650">
    <property type="entry name" value="Helicase_C-like"/>
</dbReference>
<evidence type="ECO:0000256" key="4">
    <source>
        <dbReference type="ARBA" id="ARBA00022801"/>
    </source>
</evidence>
<evidence type="ECO:0000256" key="11">
    <source>
        <dbReference type="ARBA" id="ARBA00044535"/>
    </source>
</evidence>
<keyword evidence="17" id="KW-1185">Reference proteome</keyword>
<dbReference type="Pfam" id="PF00271">
    <property type="entry name" value="Helicase_C"/>
    <property type="match status" value="1"/>
</dbReference>
<dbReference type="InterPro" id="IPR002464">
    <property type="entry name" value="DNA/RNA_helicase_DEAH_CS"/>
</dbReference>
<dbReference type="PROSITE" id="PS51194">
    <property type="entry name" value="HELICASE_CTER"/>
    <property type="match status" value="1"/>
</dbReference>
<dbReference type="Proteomes" id="UP000252884">
    <property type="component" value="Unassembled WGS sequence"/>
</dbReference>
<dbReference type="PANTHER" id="PTHR13710">
    <property type="entry name" value="DNA HELICASE RECQ FAMILY MEMBER"/>
    <property type="match status" value="1"/>
</dbReference>
<gene>
    <name evidence="16" type="ORF">DES41_104216</name>
</gene>
<dbReference type="GO" id="GO:0003677">
    <property type="term" value="F:DNA binding"/>
    <property type="evidence" value="ECO:0007669"/>
    <property type="project" value="UniProtKB-KW"/>
</dbReference>
<dbReference type="EMBL" id="QPJK01000004">
    <property type="protein sequence ID" value="RCW71397.1"/>
    <property type="molecule type" value="Genomic_DNA"/>
</dbReference>
<evidence type="ECO:0000256" key="2">
    <source>
        <dbReference type="ARBA" id="ARBA00022723"/>
    </source>
</evidence>
<organism evidence="16 17">
    <name type="scientific">Pseudorhodoferax soli</name>
    <dbReference type="NCBI Taxonomy" id="545864"/>
    <lineage>
        <taxon>Bacteria</taxon>
        <taxon>Pseudomonadati</taxon>
        <taxon>Pseudomonadota</taxon>
        <taxon>Betaproteobacteria</taxon>
        <taxon>Burkholderiales</taxon>
        <taxon>Comamonadaceae</taxon>
    </lineage>
</organism>
<dbReference type="GO" id="GO:0043590">
    <property type="term" value="C:bacterial nucleoid"/>
    <property type="evidence" value="ECO:0007669"/>
    <property type="project" value="TreeGrafter"/>
</dbReference>
<evidence type="ECO:0000313" key="17">
    <source>
        <dbReference type="Proteomes" id="UP000252884"/>
    </source>
</evidence>
<sequence length="548" mass="59038">MLQAHPVPEPVPVPPVAATVVAPPAEAEPRRRPHRRRAATATPLPQRSARQIERLLHEVFGLQDLRPGQQEVIARVLAGQSTLAIMPTGAGKSLCYQLPALMLPGCTLVVSPLIALMKDQCEKLRAHGLAAVEFNSSLDAEALAAAEAALADGSARIVLVTPERLADPDFLALVRRCRIALVVVDEAHCIVEWGHDFRPAFLEIGAALRALGQPPLLALTATAPPETAAEIARLLGIARSGTVDAGIWRGNLHYAVVPLTEADDKLQALQDTLQRCEEPGIVYTATVRAAEEVHAALAAQGLSVGLYHGKLRAAERHAAQDAFMEGRTRVMVATNAFGMGIDKADLRFVVHYQMPAGLDAYYQESGRAGRDGLPARCVLLYQRRDRSVQHFFLGGRAYTQAELARVLAALSPDTPTDLAQLQQDTGLPRARIAALLALLLQARHCRKARAAEGRAGWLAATAPRGAPTLEALVQAEQARRQEKQRKLQSMVDYAESGACRWQVLQEALEGERRAEGCGQCDNCARMLRLAAPDVLVPAMAGGAPPLRH</sequence>
<evidence type="ECO:0000259" key="15">
    <source>
        <dbReference type="PROSITE" id="PS51194"/>
    </source>
</evidence>
<accession>A0A368XXZ1</accession>
<feature type="domain" description="Helicase C-terminal" evidence="15">
    <location>
        <begin position="268"/>
        <end position="419"/>
    </location>
</feature>
<evidence type="ECO:0000256" key="1">
    <source>
        <dbReference type="ARBA" id="ARBA00005446"/>
    </source>
</evidence>
<dbReference type="EC" id="5.6.2.4" evidence="10"/>
<dbReference type="InterPro" id="IPR011545">
    <property type="entry name" value="DEAD/DEAH_box_helicase_dom"/>
</dbReference>
<keyword evidence="7" id="KW-0238">DNA-binding</keyword>
<evidence type="ECO:0000256" key="9">
    <source>
        <dbReference type="ARBA" id="ARBA00034617"/>
    </source>
</evidence>
<dbReference type="SMART" id="SM00487">
    <property type="entry name" value="DEXDc"/>
    <property type="match status" value="1"/>
</dbReference>
<keyword evidence="8" id="KW-0413">Isomerase</keyword>
<evidence type="ECO:0000256" key="3">
    <source>
        <dbReference type="ARBA" id="ARBA00022741"/>
    </source>
</evidence>
<keyword evidence="2" id="KW-0479">Metal-binding</keyword>
<dbReference type="GO" id="GO:0043138">
    <property type="term" value="F:3'-5' DNA helicase activity"/>
    <property type="evidence" value="ECO:0007669"/>
    <property type="project" value="UniProtKB-EC"/>
</dbReference>
<evidence type="ECO:0000256" key="13">
    <source>
        <dbReference type="SAM" id="MobiDB-lite"/>
    </source>
</evidence>
<evidence type="ECO:0000256" key="6">
    <source>
        <dbReference type="ARBA" id="ARBA00022840"/>
    </source>
</evidence>
<dbReference type="PROSITE" id="PS00690">
    <property type="entry name" value="DEAH_ATP_HELICASE"/>
    <property type="match status" value="1"/>
</dbReference>
<dbReference type="OrthoDB" id="9760034at2"/>
<dbReference type="GO" id="GO:0006281">
    <property type="term" value="P:DNA repair"/>
    <property type="evidence" value="ECO:0007669"/>
    <property type="project" value="TreeGrafter"/>
</dbReference>
<feature type="region of interest" description="Disordered" evidence="13">
    <location>
        <begin position="22"/>
        <end position="45"/>
    </location>
</feature>
<dbReference type="GO" id="GO:0016787">
    <property type="term" value="F:hydrolase activity"/>
    <property type="evidence" value="ECO:0007669"/>
    <property type="project" value="UniProtKB-KW"/>
</dbReference>
<comment type="caution">
    <text evidence="16">The sequence shown here is derived from an EMBL/GenBank/DDBJ whole genome shotgun (WGS) entry which is preliminary data.</text>
</comment>
<dbReference type="RefSeq" id="WP_114468632.1">
    <property type="nucleotide sequence ID" value="NZ_QPJK01000004.1"/>
</dbReference>
<dbReference type="AlphaFoldDB" id="A0A368XXZ1"/>
<dbReference type="InterPro" id="IPR032284">
    <property type="entry name" value="RecQ_Zn-bd"/>
</dbReference>
<dbReference type="SMART" id="SM00490">
    <property type="entry name" value="HELICc"/>
    <property type="match status" value="1"/>
</dbReference>
<comment type="similarity">
    <text evidence="1">Belongs to the helicase family. RecQ subfamily.</text>
</comment>
<dbReference type="SUPFAM" id="SSF52540">
    <property type="entry name" value="P-loop containing nucleoside triphosphate hydrolases"/>
    <property type="match status" value="1"/>
</dbReference>
<evidence type="ECO:0000313" key="16">
    <source>
        <dbReference type="EMBL" id="RCW71397.1"/>
    </source>
</evidence>
<evidence type="ECO:0000256" key="12">
    <source>
        <dbReference type="ARBA" id="ARBA00044550"/>
    </source>
</evidence>
<reference evidence="16 17" key="1">
    <citation type="submission" date="2018-07" db="EMBL/GenBank/DDBJ databases">
        <title>Genomic Encyclopedia of Type Strains, Phase IV (KMG-IV): sequencing the most valuable type-strain genomes for metagenomic binning, comparative biology and taxonomic classification.</title>
        <authorList>
            <person name="Goeker M."/>
        </authorList>
    </citation>
    <scope>NUCLEOTIDE SEQUENCE [LARGE SCALE GENOMIC DNA]</scope>
    <source>
        <strain evidence="16 17">DSM 21634</strain>
    </source>
</reference>
<dbReference type="GO" id="GO:0009378">
    <property type="term" value="F:four-way junction helicase activity"/>
    <property type="evidence" value="ECO:0007669"/>
    <property type="project" value="TreeGrafter"/>
</dbReference>
<keyword evidence="6" id="KW-0067">ATP-binding</keyword>
<keyword evidence="3" id="KW-0547">Nucleotide-binding</keyword>
<dbReference type="InterPro" id="IPR014001">
    <property type="entry name" value="Helicase_ATP-bd"/>
</dbReference>
<dbReference type="NCBIfam" id="TIGR00614">
    <property type="entry name" value="recQ_fam"/>
    <property type="match status" value="1"/>
</dbReference>
<dbReference type="GO" id="GO:0030894">
    <property type="term" value="C:replisome"/>
    <property type="evidence" value="ECO:0007669"/>
    <property type="project" value="TreeGrafter"/>
</dbReference>
<dbReference type="PROSITE" id="PS51192">
    <property type="entry name" value="HELICASE_ATP_BIND_1"/>
    <property type="match status" value="1"/>
</dbReference>
<comment type="catalytic activity">
    <reaction evidence="9">
        <text>Couples ATP hydrolysis with the unwinding of duplex DNA by translocating in the 3'-5' direction.</text>
        <dbReference type="EC" id="5.6.2.4"/>
    </reaction>
</comment>
<protein>
    <recommendedName>
        <fullName evidence="11">ATP-dependent DNA helicase RecQ</fullName>
        <ecNumber evidence="10">5.6.2.4</ecNumber>
    </recommendedName>
    <alternativeName>
        <fullName evidence="12">DNA 3'-5' helicase RecQ</fullName>
    </alternativeName>
</protein>
<keyword evidence="4" id="KW-0378">Hydrolase</keyword>
<evidence type="ECO:0000256" key="5">
    <source>
        <dbReference type="ARBA" id="ARBA00022806"/>
    </source>
</evidence>
<evidence type="ECO:0000256" key="10">
    <source>
        <dbReference type="ARBA" id="ARBA00034808"/>
    </source>
</evidence>
<dbReference type="GO" id="GO:0046872">
    <property type="term" value="F:metal ion binding"/>
    <property type="evidence" value="ECO:0007669"/>
    <property type="project" value="UniProtKB-KW"/>
</dbReference>
<dbReference type="PANTHER" id="PTHR13710:SF105">
    <property type="entry name" value="ATP-DEPENDENT DNA HELICASE Q1"/>
    <property type="match status" value="1"/>
</dbReference>
<feature type="domain" description="Helicase ATP-binding" evidence="14">
    <location>
        <begin position="73"/>
        <end position="241"/>
    </location>
</feature>
<dbReference type="InterPro" id="IPR004589">
    <property type="entry name" value="DNA_helicase_ATP-dep_RecQ"/>
</dbReference>
<dbReference type="Gene3D" id="3.40.50.300">
    <property type="entry name" value="P-loop containing nucleotide triphosphate hydrolases"/>
    <property type="match status" value="2"/>
</dbReference>